<evidence type="ECO:0000256" key="6">
    <source>
        <dbReference type="ARBA" id="ARBA00022547"/>
    </source>
</evidence>
<keyword evidence="7 14" id="KW-0812">Transmembrane</keyword>
<dbReference type="Pfam" id="PF00119">
    <property type="entry name" value="ATP-synt_A"/>
    <property type="match status" value="1"/>
</dbReference>
<dbReference type="AlphaFoldDB" id="A0A3S8V0C3"/>
<keyword evidence="15" id="KW-0496">Mitochondrion</keyword>
<proteinExistence type="inferred from homology"/>
<dbReference type="PROSITE" id="PS00449">
    <property type="entry name" value="ATPASE_A"/>
    <property type="match status" value="1"/>
</dbReference>
<keyword evidence="6" id="KW-0138">CF(0)</keyword>
<dbReference type="SUPFAM" id="SSF81336">
    <property type="entry name" value="F1F0 ATP synthase subunit A"/>
    <property type="match status" value="1"/>
</dbReference>
<dbReference type="InterPro" id="IPR045083">
    <property type="entry name" value="ATP_synth_F0_asu_bact/mt"/>
</dbReference>
<dbReference type="EMBL" id="MG923486">
    <property type="protein sequence ID" value="AZL93120.1"/>
    <property type="molecule type" value="Genomic_DNA"/>
</dbReference>
<dbReference type="NCBIfam" id="TIGR01131">
    <property type="entry name" value="ATP_synt_6_or_A"/>
    <property type="match status" value="1"/>
</dbReference>
<geneLocation type="mitochondrion" evidence="15"/>
<feature type="transmembrane region" description="Helical" evidence="14">
    <location>
        <begin position="100"/>
        <end position="119"/>
    </location>
</feature>
<evidence type="ECO:0000256" key="13">
    <source>
        <dbReference type="RuleBase" id="RU004450"/>
    </source>
</evidence>
<dbReference type="GO" id="GO:0005743">
    <property type="term" value="C:mitochondrial inner membrane"/>
    <property type="evidence" value="ECO:0007669"/>
    <property type="project" value="UniProtKB-SubCell"/>
</dbReference>
<feature type="transmembrane region" description="Helical" evidence="14">
    <location>
        <begin position="157"/>
        <end position="176"/>
    </location>
</feature>
<name>A0A3S8V0C3_9HYME</name>
<evidence type="ECO:0000256" key="2">
    <source>
        <dbReference type="ARBA" id="ARBA00004141"/>
    </source>
</evidence>
<organism evidence="15">
    <name type="scientific">Belyta sp. ZJUH_2016005</name>
    <dbReference type="NCBI Taxonomy" id="2491151"/>
    <lineage>
        <taxon>Eukaryota</taxon>
        <taxon>Metazoa</taxon>
        <taxon>Ecdysozoa</taxon>
        <taxon>Arthropoda</taxon>
        <taxon>Hexapoda</taxon>
        <taxon>Insecta</taxon>
        <taxon>Pterygota</taxon>
        <taxon>Neoptera</taxon>
        <taxon>Endopterygota</taxon>
        <taxon>Hymenoptera</taxon>
        <taxon>Apocrita</taxon>
        <taxon>Proctotrupomorpha</taxon>
        <taxon>Diaprioidea</taxon>
        <taxon>Diapriidae</taxon>
        <taxon>Belytinae</taxon>
        <taxon>Belyta</taxon>
    </lineage>
</organism>
<evidence type="ECO:0000256" key="5">
    <source>
        <dbReference type="ARBA" id="ARBA00022448"/>
    </source>
</evidence>
<keyword evidence="8" id="KW-0375">Hydrogen ion transport</keyword>
<dbReference type="PANTHER" id="PTHR11410:SF0">
    <property type="entry name" value="ATP SYNTHASE SUBUNIT A"/>
    <property type="match status" value="1"/>
</dbReference>
<feature type="transmembrane region" description="Helical" evidence="14">
    <location>
        <begin position="20"/>
        <end position="38"/>
    </location>
</feature>
<comment type="function">
    <text evidence="1">Mitochondrial membrane ATP synthase (F(1)F(0) ATP synthase or Complex V) produces ATP from ADP in the presence of a proton gradient across the membrane which is generated by electron transport complexes of the respiratory chain. F-type ATPases consist of two structural domains, F(1) - containing the extramembraneous catalytic core and F(0) - containing the membrane proton channel, linked together by a central stalk and a peripheral stalk. During catalysis, ATP synthesis in the catalytic domain of F(1) is coupled via a rotary mechanism of the central stalk subunits to proton translocation. Key component of the proton channel; it may play a direct role in the translocation of protons across the membrane.</text>
</comment>
<keyword evidence="5" id="KW-0813">Transport</keyword>
<comment type="subunit">
    <text evidence="4">F-type ATPases have 2 components, CF(1) - the catalytic core - and CF(0) - the membrane proton channel. CF(1) has five subunits: alpha(3), beta(3), gamma(1), delta(1), epsilon(1). CF(0) has three main subunits: a, b and c.</text>
</comment>
<evidence type="ECO:0000256" key="12">
    <source>
        <dbReference type="ARBA" id="ARBA00023310"/>
    </source>
</evidence>
<accession>A0A3S8V0C3</accession>
<evidence type="ECO:0000313" key="15">
    <source>
        <dbReference type="EMBL" id="AZL93120.1"/>
    </source>
</evidence>
<dbReference type="GO" id="GO:0045259">
    <property type="term" value="C:proton-transporting ATP synthase complex"/>
    <property type="evidence" value="ECO:0007669"/>
    <property type="project" value="UniProtKB-KW"/>
</dbReference>
<keyword evidence="12" id="KW-0066">ATP synthesis</keyword>
<protein>
    <recommendedName>
        <fullName evidence="13">ATP synthase subunit a</fullName>
    </recommendedName>
</protein>
<evidence type="ECO:0000256" key="1">
    <source>
        <dbReference type="ARBA" id="ARBA00002070"/>
    </source>
</evidence>
<evidence type="ECO:0000256" key="14">
    <source>
        <dbReference type="SAM" id="Phobius"/>
    </source>
</evidence>
<dbReference type="InterPro" id="IPR023011">
    <property type="entry name" value="ATP_synth_F0_asu_AS"/>
</dbReference>
<comment type="similarity">
    <text evidence="3">Belongs to the ATPase A chain family.</text>
</comment>
<feature type="transmembrane region" description="Helical" evidence="14">
    <location>
        <begin position="71"/>
        <end position="94"/>
    </location>
</feature>
<evidence type="ECO:0000256" key="10">
    <source>
        <dbReference type="ARBA" id="ARBA00023065"/>
    </source>
</evidence>
<evidence type="ECO:0000256" key="11">
    <source>
        <dbReference type="ARBA" id="ARBA00023136"/>
    </source>
</evidence>
<dbReference type="PRINTS" id="PR00123">
    <property type="entry name" value="ATPASEA"/>
</dbReference>
<dbReference type="PANTHER" id="PTHR11410">
    <property type="entry name" value="ATP SYNTHASE SUBUNIT A"/>
    <property type="match status" value="1"/>
</dbReference>
<gene>
    <name evidence="15" type="primary">atp6</name>
</gene>
<reference evidence="15" key="1">
    <citation type="journal article" date="2018" name="Mol. Phylogenet. Evol.">
        <title>Mitochondrial phylogenomics of the Hymenoptera.</title>
        <authorList>
            <person name="Tang P."/>
            <person name="Zhu J.C."/>
            <person name="Zheng B.Y."/>
            <person name="Wei S.J."/>
            <person name="Sharkey M."/>
            <person name="Chen X.X."/>
            <person name="Vogler A.P."/>
        </authorList>
    </citation>
    <scope>NUCLEOTIDE SEQUENCE</scope>
</reference>
<evidence type="ECO:0000256" key="3">
    <source>
        <dbReference type="ARBA" id="ARBA00006810"/>
    </source>
</evidence>
<dbReference type="Gene3D" id="1.20.120.220">
    <property type="entry name" value="ATP synthase, F0 complex, subunit A"/>
    <property type="match status" value="1"/>
</dbReference>
<evidence type="ECO:0000256" key="4">
    <source>
        <dbReference type="ARBA" id="ARBA00011648"/>
    </source>
</evidence>
<dbReference type="CDD" id="cd00310">
    <property type="entry name" value="ATP-synt_Fo_a_6"/>
    <property type="match status" value="1"/>
</dbReference>
<evidence type="ECO:0000256" key="7">
    <source>
        <dbReference type="ARBA" id="ARBA00022692"/>
    </source>
</evidence>
<dbReference type="InterPro" id="IPR035908">
    <property type="entry name" value="F0_ATP_A_sf"/>
</dbReference>
<evidence type="ECO:0000256" key="9">
    <source>
        <dbReference type="ARBA" id="ARBA00022989"/>
    </source>
</evidence>
<keyword evidence="10" id="KW-0406">Ion transport</keyword>
<keyword evidence="9 14" id="KW-1133">Transmembrane helix</keyword>
<sequence length="222" mass="25504">MMNNNLFSIFDITTNNLLSLNYMSMIMALIMMPTPFWMTPSRMMMIFSSMNSLMLNEMSNILKIKKSNINCIMLISLFLIIFINNIISLFPYIFPLNSHMSFSMSYALPLWISIMIALMKNYKTTLIHLTPQSTPSILMPLMVIIETISNLIRPITLSIRLSANIIAGHLIITLISNNINKHFMSMIIILTQSMLMLLELMISFIQAYVFSILMTLYSAETN</sequence>
<evidence type="ECO:0000256" key="8">
    <source>
        <dbReference type="ARBA" id="ARBA00022781"/>
    </source>
</evidence>
<dbReference type="GO" id="GO:0046933">
    <property type="term" value="F:proton-transporting ATP synthase activity, rotational mechanism"/>
    <property type="evidence" value="ECO:0007669"/>
    <property type="project" value="TreeGrafter"/>
</dbReference>
<dbReference type="InterPro" id="IPR000568">
    <property type="entry name" value="ATP_synth_F0_asu"/>
</dbReference>
<keyword evidence="11 14" id="KW-0472">Membrane</keyword>
<feature type="transmembrane region" description="Helical" evidence="14">
    <location>
        <begin position="126"/>
        <end position="145"/>
    </location>
</feature>
<feature type="transmembrane region" description="Helical" evidence="14">
    <location>
        <begin position="197"/>
        <end position="219"/>
    </location>
</feature>
<comment type="subcellular location">
    <subcellularLocation>
        <location evidence="2">Membrane</location>
        <topology evidence="2">Multi-pass membrane protein</topology>
    </subcellularLocation>
    <subcellularLocation>
        <location evidence="13">Mitochondrion inner membrane</location>
        <topology evidence="13">Multi-pass membrane protein</topology>
    </subcellularLocation>
</comment>